<sequence length="254" mass="27703">MEADPAIPKLNAENYAQWRAALEDKLELHGLLDVISQAVPPYNTNEALPGPAKALIDHCIRAVELMAFLHAALGVEERRKLVNELQNMQYKEDGETAAFCTHVLQLRSTLHGFEKPFLTKHTGGKPLMELNLSLAKLLPVIQKFGAPRDNVGPTTEALRGEEKAVPAATHKRSASPSAEKRQQAPSGNMPKALPGCGVIFIASHLTPRGSADWHVIWLHSNVSSATTVEFRDTLLPLALYSSALLFQHSQGGQT</sequence>
<dbReference type="AlphaFoldDB" id="A0A6G1HWQ0"/>
<organism evidence="2 3">
    <name type="scientific">Trichodelitschia bisporula</name>
    <dbReference type="NCBI Taxonomy" id="703511"/>
    <lineage>
        <taxon>Eukaryota</taxon>
        <taxon>Fungi</taxon>
        <taxon>Dikarya</taxon>
        <taxon>Ascomycota</taxon>
        <taxon>Pezizomycotina</taxon>
        <taxon>Dothideomycetes</taxon>
        <taxon>Dothideomycetes incertae sedis</taxon>
        <taxon>Phaeotrichales</taxon>
        <taxon>Phaeotrichaceae</taxon>
        <taxon>Trichodelitschia</taxon>
    </lineage>
</organism>
<reference evidence="2" key="1">
    <citation type="journal article" date="2020" name="Stud. Mycol.">
        <title>101 Dothideomycetes genomes: a test case for predicting lifestyles and emergence of pathogens.</title>
        <authorList>
            <person name="Haridas S."/>
            <person name="Albert R."/>
            <person name="Binder M."/>
            <person name="Bloem J."/>
            <person name="Labutti K."/>
            <person name="Salamov A."/>
            <person name="Andreopoulos B."/>
            <person name="Baker S."/>
            <person name="Barry K."/>
            <person name="Bills G."/>
            <person name="Bluhm B."/>
            <person name="Cannon C."/>
            <person name="Castanera R."/>
            <person name="Culley D."/>
            <person name="Daum C."/>
            <person name="Ezra D."/>
            <person name="Gonzalez J."/>
            <person name="Henrissat B."/>
            <person name="Kuo A."/>
            <person name="Liang C."/>
            <person name="Lipzen A."/>
            <person name="Lutzoni F."/>
            <person name="Magnuson J."/>
            <person name="Mondo S."/>
            <person name="Nolan M."/>
            <person name="Ohm R."/>
            <person name="Pangilinan J."/>
            <person name="Park H.-J."/>
            <person name="Ramirez L."/>
            <person name="Alfaro M."/>
            <person name="Sun H."/>
            <person name="Tritt A."/>
            <person name="Yoshinaga Y."/>
            <person name="Zwiers L.-H."/>
            <person name="Turgeon B."/>
            <person name="Goodwin S."/>
            <person name="Spatafora J."/>
            <person name="Crous P."/>
            <person name="Grigoriev I."/>
        </authorList>
    </citation>
    <scope>NUCLEOTIDE SEQUENCE</scope>
    <source>
        <strain evidence="2">CBS 262.69</strain>
    </source>
</reference>
<dbReference type="EMBL" id="ML996695">
    <property type="protein sequence ID" value="KAF2400165.1"/>
    <property type="molecule type" value="Genomic_DNA"/>
</dbReference>
<proteinExistence type="predicted"/>
<name>A0A6G1HWQ0_9PEZI</name>
<evidence type="ECO:0008006" key="4">
    <source>
        <dbReference type="Google" id="ProtNLM"/>
    </source>
</evidence>
<dbReference type="Proteomes" id="UP000799640">
    <property type="component" value="Unassembled WGS sequence"/>
</dbReference>
<evidence type="ECO:0000313" key="3">
    <source>
        <dbReference type="Proteomes" id="UP000799640"/>
    </source>
</evidence>
<evidence type="ECO:0000313" key="2">
    <source>
        <dbReference type="EMBL" id="KAF2400165.1"/>
    </source>
</evidence>
<evidence type="ECO:0000256" key="1">
    <source>
        <dbReference type="SAM" id="MobiDB-lite"/>
    </source>
</evidence>
<gene>
    <name evidence="2" type="ORF">EJ06DRAFT_556523</name>
</gene>
<feature type="region of interest" description="Disordered" evidence="1">
    <location>
        <begin position="149"/>
        <end position="190"/>
    </location>
</feature>
<keyword evidence="3" id="KW-1185">Reference proteome</keyword>
<accession>A0A6G1HWQ0</accession>
<protein>
    <recommendedName>
        <fullName evidence="4">DUF4219 domain-containing protein</fullName>
    </recommendedName>
</protein>